<evidence type="ECO:0000256" key="1">
    <source>
        <dbReference type="ARBA" id="ARBA00022723"/>
    </source>
</evidence>
<evidence type="ECO:0000313" key="5">
    <source>
        <dbReference type="EMBL" id="GIF06984.1"/>
    </source>
</evidence>
<evidence type="ECO:0000256" key="3">
    <source>
        <dbReference type="ARBA" id="ARBA00022833"/>
    </source>
</evidence>
<reference evidence="5" key="1">
    <citation type="submission" date="2021-01" db="EMBL/GenBank/DDBJ databases">
        <title>Whole genome shotgun sequence of Actinoplanes siamensis NBRC 109076.</title>
        <authorList>
            <person name="Komaki H."/>
            <person name="Tamura T."/>
        </authorList>
    </citation>
    <scope>NUCLEOTIDE SEQUENCE</scope>
    <source>
        <strain evidence="5">NBRC 109076</strain>
    </source>
</reference>
<name>A0A919TLZ2_9ACTN</name>
<feature type="domain" description="CHY-type" evidence="4">
    <location>
        <begin position="1"/>
        <end position="73"/>
    </location>
</feature>
<comment type="caution">
    <text evidence="5">The sequence shown here is derived from an EMBL/GenBank/DDBJ whole genome shotgun (WGS) entry which is preliminary data.</text>
</comment>
<gene>
    <name evidence="5" type="ORF">Asi03nite_45220</name>
</gene>
<dbReference type="SUPFAM" id="SSF161219">
    <property type="entry name" value="CHY zinc finger-like"/>
    <property type="match status" value="1"/>
</dbReference>
<protein>
    <recommendedName>
        <fullName evidence="4">CHY-type domain-containing protein</fullName>
    </recommendedName>
</protein>
<evidence type="ECO:0000259" key="4">
    <source>
        <dbReference type="PROSITE" id="PS51266"/>
    </source>
</evidence>
<dbReference type="PIRSF" id="PIRSF017292">
    <property type="entry name" value="UCP017292_Znf_CHY"/>
    <property type="match status" value="1"/>
</dbReference>
<keyword evidence="6" id="KW-1185">Reference proteome</keyword>
<sequence>MHYRTPLDIVAIKFKCCDAYYPCHLCHDSHAGHDTVRWPVAEHDRHAILCGACGSELTIAEYVAVVRCPACDAPFNERCRLHHDLYFETR</sequence>
<dbReference type="Proteomes" id="UP000629619">
    <property type="component" value="Unassembled WGS sequence"/>
</dbReference>
<dbReference type="InterPro" id="IPR037274">
    <property type="entry name" value="Znf_CHY_sf"/>
</dbReference>
<accession>A0A919TLZ2</accession>
<proteinExistence type="predicted"/>
<dbReference type="InterPro" id="IPR016694">
    <property type="entry name" value="UCP017292"/>
</dbReference>
<dbReference type="InterPro" id="IPR008913">
    <property type="entry name" value="Znf_CHY"/>
</dbReference>
<dbReference type="AlphaFoldDB" id="A0A919TLZ2"/>
<organism evidence="5 6">
    <name type="scientific">Actinoplanes siamensis</name>
    <dbReference type="NCBI Taxonomy" id="1223317"/>
    <lineage>
        <taxon>Bacteria</taxon>
        <taxon>Bacillati</taxon>
        <taxon>Actinomycetota</taxon>
        <taxon>Actinomycetes</taxon>
        <taxon>Micromonosporales</taxon>
        <taxon>Micromonosporaceae</taxon>
        <taxon>Actinoplanes</taxon>
    </lineage>
</organism>
<evidence type="ECO:0000313" key="6">
    <source>
        <dbReference type="Proteomes" id="UP000629619"/>
    </source>
</evidence>
<dbReference type="GO" id="GO:0008270">
    <property type="term" value="F:zinc ion binding"/>
    <property type="evidence" value="ECO:0007669"/>
    <property type="project" value="UniProtKB-KW"/>
</dbReference>
<dbReference type="Pfam" id="PF05495">
    <property type="entry name" value="zf-CHY"/>
    <property type="match status" value="1"/>
</dbReference>
<evidence type="ECO:0000256" key="2">
    <source>
        <dbReference type="ARBA" id="ARBA00022771"/>
    </source>
</evidence>
<dbReference type="EMBL" id="BOMW01000043">
    <property type="protein sequence ID" value="GIF06984.1"/>
    <property type="molecule type" value="Genomic_DNA"/>
</dbReference>
<keyword evidence="3" id="KW-0862">Zinc</keyword>
<dbReference type="PROSITE" id="PS51266">
    <property type="entry name" value="ZF_CHY"/>
    <property type="match status" value="1"/>
</dbReference>
<keyword evidence="1" id="KW-0479">Metal-binding</keyword>
<keyword evidence="2" id="KW-0863">Zinc-finger</keyword>